<gene>
    <name evidence="6" type="ORF">DIW82_03500</name>
</gene>
<evidence type="ECO:0000256" key="1">
    <source>
        <dbReference type="ARBA" id="ARBA00022491"/>
    </source>
</evidence>
<comment type="caution">
    <text evidence="6">The sequence shown here is derived from an EMBL/GenBank/DDBJ whole genome shotgun (WGS) entry which is preliminary data.</text>
</comment>
<dbReference type="STRING" id="863239.GCA_000213935_00461"/>
<dbReference type="PANTHER" id="PTHR30204:SF69">
    <property type="entry name" value="MERR-FAMILY TRANSCRIPTIONAL REGULATOR"/>
    <property type="match status" value="1"/>
</dbReference>
<dbReference type="Proteomes" id="UP000261739">
    <property type="component" value="Unassembled WGS sequence"/>
</dbReference>
<reference evidence="6 7" key="1">
    <citation type="journal article" date="2018" name="Nat. Biotechnol.">
        <title>A standardized bacterial taxonomy based on genome phylogeny substantially revises the tree of life.</title>
        <authorList>
            <person name="Parks D.H."/>
            <person name="Chuvochina M."/>
            <person name="Waite D.W."/>
            <person name="Rinke C."/>
            <person name="Skarshewski A."/>
            <person name="Chaumeil P.A."/>
            <person name="Hugenholtz P."/>
        </authorList>
    </citation>
    <scope>NUCLEOTIDE SEQUENCE [LARGE SCALE GENOMIC DNA]</scope>
    <source>
        <strain evidence="6">UBA11247</strain>
    </source>
</reference>
<organism evidence="6 7">
    <name type="scientific">Corynebacterium nuruki</name>
    <dbReference type="NCBI Taxonomy" id="1032851"/>
    <lineage>
        <taxon>Bacteria</taxon>
        <taxon>Bacillati</taxon>
        <taxon>Actinomycetota</taxon>
        <taxon>Actinomycetes</taxon>
        <taxon>Mycobacteriales</taxon>
        <taxon>Corynebacteriaceae</taxon>
        <taxon>Corynebacterium</taxon>
    </lineage>
</organism>
<evidence type="ECO:0000259" key="5">
    <source>
        <dbReference type="PROSITE" id="PS50937"/>
    </source>
</evidence>
<dbReference type="EMBL" id="DQID01000100">
    <property type="protein sequence ID" value="HCT13871.1"/>
    <property type="molecule type" value="Genomic_DNA"/>
</dbReference>
<accession>A0A3D4SXZ6</accession>
<keyword evidence="3" id="KW-0238">DNA-binding</keyword>
<evidence type="ECO:0000256" key="2">
    <source>
        <dbReference type="ARBA" id="ARBA00023015"/>
    </source>
</evidence>
<dbReference type="SMART" id="SM00422">
    <property type="entry name" value="HTH_MERR"/>
    <property type="match status" value="1"/>
</dbReference>
<evidence type="ECO:0000313" key="6">
    <source>
        <dbReference type="EMBL" id="HCT13871.1"/>
    </source>
</evidence>
<dbReference type="InterPro" id="IPR009061">
    <property type="entry name" value="DNA-bd_dom_put_sf"/>
</dbReference>
<dbReference type="InterPro" id="IPR047057">
    <property type="entry name" value="MerR_fam"/>
</dbReference>
<sequence length="85" mass="9429">MRISDAAAAAGCSPRMIRYYHRTGALPEPPRSSNGYRDYRLDDIARLIRLTTITRAGVPASAADADLQEALTAVETRIDQLRLQR</sequence>
<dbReference type="GO" id="GO:0003677">
    <property type="term" value="F:DNA binding"/>
    <property type="evidence" value="ECO:0007669"/>
    <property type="project" value="UniProtKB-KW"/>
</dbReference>
<dbReference type="PANTHER" id="PTHR30204">
    <property type="entry name" value="REDOX-CYCLING DRUG-SENSING TRANSCRIPTIONAL ACTIVATOR SOXR"/>
    <property type="match status" value="1"/>
</dbReference>
<feature type="non-terminal residue" evidence="6">
    <location>
        <position position="85"/>
    </location>
</feature>
<feature type="domain" description="HTH merR-type" evidence="5">
    <location>
        <begin position="1"/>
        <end position="69"/>
    </location>
</feature>
<keyword evidence="2" id="KW-0805">Transcription regulation</keyword>
<evidence type="ECO:0000256" key="3">
    <source>
        <dbReference type="ARBA" id="ARBA00023125"/>
    </source>
</evidence>
<dbReference type="GO" id="GO:0003700">
    <property type="term" value="F:DNA-binding transcription factor activity"/>
    <property type="evidence" value="ECO:0007669"/>
    <property type="project" value="InterPro"/>
</dbReference>
<name>A0A3D4SXZ6_9CORY</name>
<proteinExistence type="predicted"/>
<protein>
    <submittedName>
        <fullName evidence="6">MerR family transcriptional regulator</fullName>
    </submittedName>
</protein>
<keyword evidence="4" id="KW-0804">Transcription</keyword>
<dbReference type="SUPFAM" id="SSF46955">
    <property type="entry name" value="Putative DNA-binding domain"/>
    <property type="match status" value="1"/>
</dbReference>
<dbReference type="InterPro" id="IPR000551">
    <property type="entry name" value="MerR-type_HTH_dom"/>
</dbReference>
<dbReference type="AlphaFoldDB" id="A0A3D4SXZ6"/>
<keyword evidence="1" id="KW-0678">Repressor</keyword>
<evidence type="ECO:0000313" key="7">
    <source>
        <dbReference type="Proteomes" id="UP000261739"/>
    </source>
</evidence>
<dbReference type="Gene3D" id="1.10.1660.10">
    <property type="match status" value="1"/>
</dbReference>
<dbReference type="Pfam" id="PF00376">
    <property type="entry name" value="MerR"/>
    <property type="match status" value="1"/>
</dbReference>
<dbReference type="PROSITE" id="PS50937">
    <property type="entry name" value="HTH_MERR_2"/>
    <property type="match status" value="1"/>
</dbReference>
<evidence type="ECO:0000256" key="4">
    <source>
        <dbReference type="ARBA" id="ARBA00023163"/>
    </source>
</evidence>